<sequence>MEVGGRCTMTYRLYPPYDSNPTPGSMNNSACKTAPSALKRNRSNCLHQEPADSVFHFPQEPANHRRGHNSRGPIKSGVTWAGTSLLLLVACRVYWIDG</sequence>
<evidence type="ECO:0000313" key="2">
    <source>
        <dbReference type="EMBL" id="KAK7461214.1"/>
    </source>
</evidence>
<dbReference type="EMBL" id="JACVVK020000640">
    <property type="protein sequence ID" value="KAK7461214.1"/>
    <property type="molecule type" value="Genomic_DNA"/>
</dbReference>
<dbReference type="Proteomes" id="UP001519460">
    <property type="component" value="Unassembled WGS sequence"/>
</dbReference>
<feature type="transmembrane region" description="Helical" evidence="1">
    <location>
        <begin position="78"/>
        <end position="96"/>
    </location>
</feature>
<evidence type="ECO:0000256" key="1">
    <source>
        <dbReference type="SAM" id="Phobius"/>
    </source>
</evidence>
<comment type="caution">
    <text evidence="2">The sequence shown here is derived from an EMBL/GenBank/DDBJ whole genome shotgun (WGS) entry which is preliminary data.</text>
</comment>
<evidence type="ECO:0000313" key="3">
    <source>
        <dbReference type="Proteomes" id="UP001519460"/>
    </source>
</evidence>
<accession>A0ABD0J500</accession>
<dbReference type="AlphaFoldDB" id="A0ABD0J500"/>
<proteinExistence type="predicted"/>
<name>A0ABD0J500_9CAEN</name>
<organism evidence="2 3">
    <name type="scientific">Batillaria attramentaria</name>
    <dbReference type="NCBI Taxonomy" id="370345"/>
    <lineage>
        <taxon>Eukaryota</taxon>
        <taxon>Metazoa</taxon>
        <taxon>Spiralia</taxon>
        <taxon>Lophotrochozoa</taxon>
        <taxon>Mollusca</taxon>
        <taxon>Gastropoda</taxon>
        <taxon>Caenogastropoda</taxon>
        <taxon>Sorbeoconcha</taxon>
        <taxon>Cerithioidea</taxon>
        <taxon>Batillariidae</taxon>
        <taxon>Batillaria</taxon>
    </lineage>
</organism>
<protein>
    <submittedName>
        <fullName evidence="2">Uncharacterized protein</fullName>
    </submittedName>
</protein>
<gene>
    <name evidence="2" type="ORF">BaRGS_00038749</name>
</gene>
<keyword evidence="1" id="KW-0812">Transmembrane</keyword>
<keyword evidence="3" id="KW-1185">Reference proteome</keyword>
<keyword evidence="1" id="KW-0472">Membrane</keyword>
<keyword evidence="1" id="KW-1133">Transmembrane helix</keyword>
<reference evidence="2 3" key="1">
    <citation type="journal article" date="2023" name="Sci. Data">
        <title>Genome assembly of the Korean intertidal mud-creeper Batillaria attramentaria.</title>
        <authorList>
            <person name="Patra A.K."/>
            <person name="Ho P.T."/>
            <person name="Jun S."/>
            <person name="Lee S.J."/>
            <person name="Kim Y."/>
            <person name="Won Y.J."/>
        </authorList>
    </citation>
    <scope>NUCLEOTIDE SEQUENCE [LARGE SCALE GENOMIC DNA]</scope>
    <source>
        <strain evidence="2">Wonlab-2016</strain>
    </source>
</reference>